<comment type="subcellular location">
    <subcellularLocation>
        <location evidence="1">Membrane</location>
        <topology evidence="1">Multi-pass membrane protein</topology>
    </subcellularLocation>
</comment>
<feature type="non-terminal residue" evidence="8">
    <location>
        <position position="57"/>
    </location>
</feature>
<evidence type="ECO:0000313" key="8">
    <source>
        <dbReference type="EMBL" id="KTF06777.1"/>
    </source>
</evidence>
<evidence type="ECO:0000256" key="1">
    <source>
        <dbReference type="ARBA" id="ARBA00004141"/>
    </source>
</evidence>
<dbReference type="InterPro" id="IPR005798">
    <property type="entry name" value="Cyt_b/b6_C"/>
</dbReference>
<name>A0A1B6NVJ2_9ZZZZ</name>
<dbReference type="Gene3D" id="1.10.287.980">
    <property type="entry name" value="plastocyanin oxidoreductase"/>
    <property type="match status" value="1"/>
</dbReference>
<evidence type="ECO:0000256" key="3">
    <source>
        <dbReference type="ARBA" id="ARBA00022692"/>
    </source>
</evidence>
<dbReference type="Pfam" id="PF00032">
    <property type="entry name" value="Cytochrom_B_C"/>
    <property type="match status" value="1"/>
</dbReference>
<keyword evidence="6" id="KW-0472">Membrane</keyword>
<evidence type="ECO:0000256" key="2">
    <source>
        <dbReference type="ARBA" id="ARBA00022448"/>
    </source>
</evidence>
<evidence type="ECO:0000259" key="7">
    <source>
        <dbReference type="PROSITE" id="PS51003"/>
    </source>
</evidence>
<sequence>MGGKFLEHPNFEIANPLKTPEHIFPVWYFTPFYAILKAVPDKLFGVLACLVQLLRYS</sequence>
<dbReference type="PROSITE" id="PS51003">
    <property type="entry name" value="CYTB_CTER"/>
    <property type="match status" value="1"/>
</dbReference>
<dbReference type="GO" id="GO:0016020">
    <property type="term" value="C:membrane"/>
    <property type="evidence" value="ECO:0007669"/>
    <property type="project" value="UniProtKB-SubCell"/>
</dbReference>
<evidence type="ECO:0000256" key="4">
    <source>
        <dbReference type="ARBA" id="ARBA00022982"/>
    </source>
</evidence>
<keyword evidence="2" id="KW-0813">Transport</keyword>
<feature type="domain" description="Cytochrome b/b6 C-terminal region profile" evidence="7">
    <location>
        <begin position="1"/>
        <end position="57"/>
    </location>
</feature>
<dbReference type="GO" id="GO:0009055">
    <property type="term" value="F:electron transfer activity"/>
    <property type="evidence" value="ECO:0007669"/>
    <property type="project" value="InterPro"/>
</dbReference>
<reference evidence="8" key="1">
    <citation type="submission" date="2013-11" db="EMBL/GenBank/DDBJ databases">
        <title>Microbial diversity, functional groups and degradation webs in Northern and Southern Mediterranean and Red Sea marine crude oil polluted sites.</title>
        <authorList>
            <person name="Daffonchio D."/>
            <person name="Mapelli F."/>
            <person name="Ferrer M."/>
            <person name="Richter M."/>
            <person name="Cherif A."/>
            <person name="Malkawi H.I."/>
            <person name="Yakimov M.M."/>
            <person name="Abdel-Fattah Y.R."/>
            <person name="Blaghen M."/>
            <person name="Golyshin P.N."/>
            <person name="Kalogerakis N."/>
            <person name="Boon N."/>
            <person name="Magagnini M."/>
            <person name="Fava F."/>
        </authorList>
    </citation>
    <scope>NUCLEOTIDE SEQUENCE</scope>
</reference>
<dbReference type="AlphaFoldDB" id="A0A1B6NVJ2"/>
<proteinExistence type="predicted"/>
<dbReference type="EC" id="1.10.9.1" evidence="8"/>
<keyword evidence="8" id="KW-0560">Oxidoreductase</keyword>
<keyword evidence="3" id="KW-0812">Transmembrane</keyword>
<protein>
    <submittedName>
        <fullName evidence="8">Protein containing Cytochrome b/b6</fullName>
        <ecNumber evidence="8">1.10.9.1</ecNumber>
    </submittedName>
</protein>
<dbReference type="EMBL" id="AYSL01000944">
    <property type="protein sequence ID" value="KTF06777.1"/>
    <property type="molecule type" value="Genomic_DNA"/>
</dbReference>
<comment type="caution">
    <text evidence="8">The sequence shown here is derived from an EMBL/GenBank/DDBJ whole genome shotgun (WGS) entry which is preliminary data.</text>
</comment>
<gene>
    <name evidence="8" type="ORF">MGSAQ_001728</name>
</gene>
<organism evidence="8">
    <name type="scientific">marine sediment metagenome</name>
    <dbReference type="NCBI Taxonomy" id="412755"/>
    <lineage>
        <taxon>unclassified sequences</taxon>
        <taxon>metagenomes</taxon>
        <taxon>ecological metagenomes</taxon>
    </lineage>
</organism>
<dbReference type="GO" id="GO:0016491">
    <property type="term" value="F:oxidoreductase activity"/>
    <property type="evidence" value="ECO:0007669"/>
    <property type="project" value="UniProtKB-KW"/>
</dbReference>
<accession>A0A1B6NVJ2</accession>
<evidence type="ECO:0000256" key="6">
    <source>
        <dbReference type="ARBA" id="ARBA00023136"/>
    </source>
</evidence>
<dbReference type="InterPro" id="IPR036150">
    <property type="entry name" value="Cyt_b/b6_C_sf"/>
</dbReference>
<keyword evidence="4" id="KW-0249">Electron transport</keyword>
<evidence type="ECO:0000256" key="5">
    <source>
        <dbReference type="ARBA" id="ARBA00022989"/>
    </source>
</evidence>
<dbReference type="SUPFAM" id="SSF81648">
    <property type="entry name" value="a domain/subunit of cytochrome bc1 complex (Ubiquinol-cytochrome c reductase)"/>
    <property type="match status" value="1"/>
</dbReference>
<keyword evidence="5" id="KW-1133">Transmembrane helix</keyword>